<name>A0A2A9EQ92_9MICO</name>
<evidence type="ECO:0000313" key="3">
    <source>
        <dbReference type="EMBL" id="PFG40953.1"/>
    </source>
</evidence>
<dbReference type="InterPro" id="IPR027417">
    <property type="entry name" value="P-loop_NTPase"/>
</dbReference>
<dbReference type="AlphaFoldDB" id="A0A2A9EQ92"/>
<reference evidence="3 4" key="1">
    <citation type="submission" date="2017-10" db="EMBL/GenBank/DDBJ databases">
        <title>Sequencing the genomes of 1000 actinobacteria strains.</title>
        <authorList>
            <person name="Klenk H.-P."/>
        </authorList>
    </citation>
    <scope>NUCLEOTIDE SEQUENCE [LARGE SCALE GENOMIC DNA]</scope>
    <source>
        <strain evidence="3 4">DSM 21838</strain>
    </source>
</reference>
<evidence type="ECO:0000313" key="4">
    <source>
        <dbReference type="Proteomes" id="UP000222106"/>
    </source>
</evidence>
<dbReference type="EMBL" id="PDJI01000004">
    <property type="protein sequence ID" value="PFG40953.1"/>
    <property type="molecule type" value="Genomic_DNA"/>
</dbReference>
<dbReference type="GO" id="GO:0005524">
    <property type="term" value="F:ATP binding"/>
    <property type="evidence" value="ECO:0007669"/>
    <property type="project" value="InterPro"/>
</dbReference>
<feature type="binding site" evidence="2">
    <location>
        <begin position="11"/>
        <end position="18"/>
    </location>
    <ligand>
        <name>ATP</name>
        <dbReference type="ChEBI" id="CHEBI:30616"/>
    </ligand>
</feature>
<feature type="active site" evidence="1">
    <location>
        <position position="38"/>
    </location>
</feature>
<dbReference type="PIRSF" id="PIRSF007531">
    <property type="entry name" value="CPT"/>
    <property type="match status" value="1"/>
</dbReference>
<evidence type="ECO:0000256" key="1">
    <source>
        <dbReference type="PIRSR" id="PIRSR007531-1"/>
    </source>
</evidence>
<dbReference type="SUPFAM" id="SSF52540">
    <property type="entry name" value="P-loop containing nucleoside triphosphate hydrolases"/>
    <property type="match status" value="1"/>
</dbReference>
<accession>A0A2A9EQ92</accession>
<proteinExistence type="predicted"/>
<protein>
    <submittedName>
        <fullName evidence="3">Chloramphenicol 3-O phosphotransferase</fullName>
    </submittedName>
</protein>
<gene>
    <name evidence="3" type="ORF">ATJ97_3497</name>
</gene>
<keyword evidence="3" id="KW-0808">Transferase</keyword>
<dbReference type="Gene3D" id="3.40.50.300">
    <property type="entry name" value="P-loop containing nucleotide triphosphate hydrolases"/>
    <property type="match status" value="1"/>
</dbReference>
<dbReference type="RefSeq" id="WP_098484781.1">
    <property type="nucleotide sequence ID" value="NZ_PDJI01000004.1"/>
</dbReference>
<dbReference type="Pfam" id="PF07931">
    <property type="entry name" value="CPT"/>
    <property type="match status" value="1"/>
</dbReference>
<dbReference type="GO" id="GO:0016740">
    <property type="term" value="F:transferase activity"/>
    <property type="evidence" value="ECO:0007669"/>
    <property type="project" value="UniProtKB-KW"/>
</dbReference>
<evidence type="ECO:0000256" key="2">
    <source>
        <dbReference type="PIRSR" id="PIRSR007531-2"/>
    </source>
</evidence>
<keyword evidence="4" id="KW-1185">Reference proteome</keyword>
<dbReference type="Proteomes" id="UP000222106">
    <property type="component" value="Unassembled WGS sequence"/>
</dbReference>
<dbReference type="InterPro" id="IPR012853">
    <property type="entry name" value="CPT"/>
</dbReference>
<organism evidence="3 4">
    <name type="scientific">Georgenia soli</name>
    <dbReference type="NCBI Taxonomy" id="638953"/>
    <lineage>
        <taxon>Bacteria</taxon>
        <taxon>Bacillati</taxon>
        <taxon>Actinomycetota</taxon>
        <taxon>Actinomycetes</taxon>
        <taxon>Micrococcales</taxon>
        <taxon>Bogoriellaceae</taxon>
        <taxon>Georgenia</taxon>
    </lineage>
</organism>
<sequence>MGAGEVIVLSGTSASGKTTLAEELQRRAPAPLQYLPLDSFIDMLPCLDEPVFEAMVVGYHHAVAATARAGNNVVTDHFRPDLDLHLYRGLRVLLVGVHCSLDELLRREAGRPEHRRGFAAAQFGHLHVGRAYDIELDTTELSPEQSADAVLGCRRRDASDRMLTAQGAAR</sequence>
<comment type="caution">
    <text evidence="3">The sequence shown here is derived from an EMBL/GenBank/DDBJ whole genome shotgun (WGS) entry which is preliminary data.</text>
</comment>